<organism evidence="4 5">
    <name type="scientific">Tenacibaculum polynesiense</name>
    <dbReference type="NCBI Taxonomy" id="3137857"/>
    <lineage>
        <taxon>Bacteria</taxon>
        <taxon>Pseudomonadati</taxon>
        <taxon>Bacteroidota</taxon>
        <taxon>Flavobacteriia</taxon>
        <taxon>Flavobacteriales</taxon>
        <taxon>Flavobacteriaceae</taxon>
        <taxon>Tenacibaculum</taxon>
    </lineage>
</organism>
<feature type="domain" description="HTH LytTR-type" evidence="3">
    <location>
        <begin position="127"/>
        <end position="193"/>
    </location>
</feature>
<evidence type="ECO:0000313" key="5">
    <source>
        <dbReference type="Proteomes" id="UP001497527"/>
    </source>
</evidence>
<evidence type="ECO:0000259" key="3">
    <source>
        <dbReference type="PROSITE" id="PS50930"/>
    </source>
</evidence>
<feature type="domain" description="Response regulatory" evidence="2">
    <location>
        <begin position="4"/>
        <end position="115"/>
    </location>
</feature>
<comment type="caution">
    <text evidence="4">The sequence shown here is derived from an EMBL/GenBank/DDBJ whole genome shotgun (WGS) entry which is preliminary data.</text>
</comment>
<dbReference type="Pfam" id="PF04397">
    <property type="entry name" value="LytTR"/>
    <property type="match status" value="1"/>
</dbReference>
<evidence type="ECO:0000256" key="1">
    <source>
        <dbReference type="PROSITE-ProRule" id="PRU00169"/>
    </source>
</evidence>
<dbReference type="SMART" id="SM00448">
    <property type="entry name" value="REC"/>
    <property type="match status" value="1"/>
</dbReference>
<dbReference type="Proteomes" id="UP001497527">
    <property type="component" value="Unassembled WGS sequence"/>
</dbReference>
<dbReference type="SMART" id="SM00850">
    <property type="entry name" value="LytTR"/>
    <property type="match status" value="1"/>
</dbReference>
<dbReference type="EMBL" id="CAXJIO010000012">
    <property type="protein sequence ID" value="CAL2103082.1"/>
    <property type="molecule type" value="Genomic_DNA"/>
</dbReference>
<dbReference type="Pfam" id="PF00072">
    <property type="entry name" value="Response_reg"/>
    <property type="match status" value="1"/>
</dbReference>
<keyword evidence="5" id="KW-1185">Reference proteome</keyword>
<reference evidence="4 5" key="1">
    <citation type="submission" date="2024-05" db="EMBL/GenBank/DDBJ databases">
        <authorList>
            <person name="Duchaud E."/>
        </authorList>
    </citation>
    <scope>NUCLEOTIDE SEQUENCE [LARGE SCALE GENOMIC DNA]</scope>
    <source>
        <strain evidence="4">Ena-SAMPLE-TAB-13-05-2024-13:56:06:370-140308</strain>
    </source>
</reference>
<proteinExistence type="predicted"/>
<dbReference type="InterPro" id="IPR001789">
    <property type="entry name" value="Sig_transdc_resp-reg_receiver"/>
</dbReference>
<keyword evidence="1" id="KW-0597">Phosphoprotein</keyword>
<dbReference type="PROSITE" id="PS50930">
    <property type="entry name" value="HTH_LYTTR"/>
    <property type="match status" value="1"/>
</dbReference>
<dbReference type="Gene3D" id="2.40.50.1020">
    <property type="entry name" value="LytTr DNA-binding domain"/>
    <property type="match status" value="1"/>
</dbReference>
<evidence type="ECO:0000313" key="4">
    <source>
        <dbReference type="EMBL" id="CAL2103082.1"/>
    </source>
</evidence>
<dbReference type="InterPro" id="IPR007492">
    <property type="entry name" value="LytTR_DNA-bd_dom"/>
</dbReference>
<dbReference type="RefSeq" id="WP_348717052.1">
    <property type="nucleotide sequence ID" value="NZ_CAXJIO010000012.1"/>
</dbReference>
<dbReference type="PANTHER" id="PTHR37299">
    <property type="entry name" value="TRANSCRIPTIONAL REGULATOR-RELATED"/>
    <property type="match status" value="1"/>
</dbReference>
<protein>
    <submittedName>
        <fullName evidence="4">Two-component system, LytTR family, response regulator</fullName>
    </submittedName>
</protein>
<dbReference type="InterPro" id="IPR046947">
    <property type="entry name" value="LytR-like"/>
</dbReference>
<dbReference type="InterPro" id="IPR011006">
    <property type="entry name" value="CheY-like_superfamily"/>
</dbReference>
<sequence length="224" mass="26357">MTYKCLIVDDEELGRELIESHLSQLNDFELVASCDSALEAHQVLKNNEVDLIFLDIKMPVLKGTDFFKSLSKKPKVIFTTAYREYAIEGFELNATDYLLKPISFSRFFKAVERFIENAKPLKKERFMYVQSNKKNIKVQFDEILYIESIKDYIRIHLEKEKLIIKHGLSAFLKKLDNRFIRVHRSYVVNNEKVTAFTKKDIEIGAIEIVIGEYYKEEVLKKLKE</sequence>
<dbReference type="SUPFAM" id="SSF52172">
    <property type="entry name" value="CheY-like"/>
    <property type="match status" value="1"/>
</dbReference>
<name>A0ABP1F457_9FLAO</name>
<gene>
    <name evidence="4" type="ORF">T190423A01A_30196</name>
</gene>
<dbReference type="PROSITE" id="PS50110">
    <property type="entry name" value="RESPONSE_REGULATORY"/>
    <property type="match status" value="1"/>
</dbReference>
<accession>A0ABP1F457</accession>
<feature type="modified residue" description="4-aspartylphosphate" evidence="1">
    <location>
        <position position="55"/>
    </location>
</feature>
<evidence type="ECO:0000259" key="2">
    <source>
        <dbReference type="PROSITE" id="PS50110"/>
    </source>
</evidence>
<dbReference type="Gene3D" id="3.40.50.2300">
    <property type="match status" value="1"/>
</dbReference>
<dbReference type="PANTHER" id="PTHR37299:SF1">
    <property type="entry name" value="STAGE 0 SPORULATION PROTEIN A HOMOLOG"/>
    <property type="match status" value="1"/>
</dbReference>